<proteinExistence type="inferred from homology"/>
<dbReference type="InterPro" id="IPR013786">
    <property type="entry name" value="AcylCoA_DH/ox_N"/>
</dbReference>
<dbReference type="InterPro" id="IPR009075">
    <property type="entry name" value="AcylCo_DH/oxidase_C"/>
</dbReference>
<dbReference type="InterPro" id="IPR046373">
    <property type="entry name" value="Acyl-CoA_Oxase/DH_mid-dom_sf"/>
</dbReference>
<dbReference type="PANTHER" id="PTHR48083:SF28">
    <property type="entry name" value="ACYL-COA DEHYDROGENASE FAMILY PROTEIN (AFU_ORTHOLOGUE AFUA_6G10880)-RELATED"/>
    <property type="match status" value="1"/>
</dbReference>
<reference evidence="11" key="1">
    <citation type="journal article" date="2019" name="Int. J. Syst. Evol. Microbiol.">
        <title>The Global Catalogue of Microorganisms (GCM) 10K type strain sequencing project: providing services to taxonomists for standard genome sequencing and annotation.</title>
        <authorList>
            <consortium name="The Broad Institute Genomics Platform"/>
            <consortium name="The Broad Institute Genome Sequencing Center for Infectious Disease"/>
            <person name="Wu L."/>
            <person name="Ma J."/>
        </authorList>
    </citation>
    <scope>NUCLEOTIDE SEQUENCE [LARGE SCALE GENOMIC DNA]</scope>
    <source>
        <strain evidence="11">CGMCC 4.7317</strain>
    </source>
</reference>
<dbReference type="Gene3D" id="1.10.540.10">
    <property type="entry name" value="Acyl-CoA dehydrogenase/oxidase, N-terminal domain"/>
    <property type="match status" value="1"/>
</dbReference>
<dbReference type="PROSITE" id="PS00073">
    <property type="entry name" value="ACYL_COA_DH_2"/>
    <property type="match status" value="1"/>
</dbReference>
<evidence type="ECO:0000259" key="9">
    <source>
        <dbReference type="Pfam" id="PF02771"/>
    </source>
</evidence>
<keyword evidence="4 6" id="KW-0274">FAD</keyword>
<dbReference type="InterPro" id="IPR036250">
    <property type="entry name" value="AcylCo_DH-like_C"/>
</dbReference>
<sequence>MDSWDTEERRLLRETVRRFSEREVLPHLAEWEAAGSVPRELHRKTAEAGLLGIGFPESVGGSGGTPIDAFVVAEELILSGASSGLVAALFTHGIGLPHLVTAGDPALVDRVARPVLAGERIVSLAITEPDGGSDVAGIRTRAVVDGDDYVVSGAKLYITSGTRADFITTAVRTGGDGAGGISLLVIDSSAPGVTVSAPLAKMGWLCSDTAGITFDEVRVPRANLVGAEGTGFLQIVGQFAAERLSIAVQAYATAQRCLDLSIAWTRQRETFGRPLASRQVVAHRLAEMARDVDVARTYTRAVTDDWLAGDDVLMRVAMAKNTAVAACDRVVDAAVQLHGGMGYMRECEVERHYRDSRILGIGGGTTEIMTEIVAKLLLARLA</sequence>
<dbReference type="InterPro" id="IPR037069">
    <property type="entry name" value="AcylCoA_DH/ox_N_sf"/>
</dbReference>
<gene>
    <name evidence="10" type="ORF">ACFQGU_02055</name>
</gene>
<feature type="domain" description="Acyl-CoA dehydrogenase/oxidase C-terminal" evidence="7">
    <location>
        <begin position="229"/>
        <end position="377"/>
    </location>
</feature>
<organism evidence="10 11">
    <name type="scientific">Longivirga aurantiaca</name>
    <dbReference type="NCBI Taxonomy" id="1837743"/>
    <lineage>
        <taxon>Bacteria</taxon>
        <taxon>Bacillati</taxon>
        <taxon>Actinomycetota</taxon>
        <taxon>Actinomycetes</taxon>
        <taxon>Sporichthyales</taxon>
        <taxon>Sporichthyaceae</taxon>
        <taxon>Longivirga</taxon>
    </lineage>
</organism>
<dbReference type="Pfam" id="PF00441">
    <property type="entry name" value="Acyl-CoA_dh_1"/>
    <property type="match status" value="1"/>
</dbReference>
<keyword evidence="5 6" id="KW-0560">Oxidoreductase</keyword>
<evidence type="ECO:0000256" key="1">
    <source>
        <dbReference type="ARBA" id="ARBA00001974"/>
    </source>
</evidence>
<dbReference type="SUPFAM" id="SSF47203">
    <property type="entry name" value="Acyl-CoA dehydrogenase C-terminal domain-like"/>
    <property type="match status" value="1"/>
</dbReference>
<evidence type="ECO:0000256" key="4">
    <source>
        <dbReference type="ARBA" id="ARBA00022827"/>
    </source>
</evidence>
<evidence type="ECO:0000256" key="5">
    <source>
        <dbReference type="ARBA" id="ARBA00023002"/>
    </source>
</evidence>
<dbReference type="InterPro" id="IPR009100">
    <property type="entry name" value="AcylCoA_DH/oxidase_NM_dom_sf"/>
</dbReference>
<dbReference type="InterPro" id="IPR006089">
    <property type="entry name" value="Acyl-CoA_DH_CS"/>
</dbReference>
<keyword evidence="11" id="KW-1185">Reference proteome</keyword>
<dbReference type="PANTHER" id="PTHR48083">
    <property type="entry name" value="MEDIUM-CHAIN SPECIFIC ACYL-COA DEHYDROGENASE, MITOCHONDRIAL-RELATED"/>
    <property type="match status" value="1"/>
</dbReference>
<accession>A0ABW1SW61</accession>
<comment type="caution">
    <text evidence="10">The sequence shown here is derived from an EMBL/GenBank/DDBJ whole genome shotgun (WGS) entry which is preliminary data.</text>
</comment>
<evidence type="ECO:0000256" key="6">
    <source>
        <dbReference type="RuleBase" id="RU362125"/>
    </source>
</evidence>
<feature type="domain" description="Acyl-CoA dehydrogenase/oxidase N-terminal" evidence="9">
    <location>
        <begin position="6"/>
        <end position="119"/>
    </location>
</feature>
<comment type="cofactor">
    <cofactor evidence="1 6">
        <name>FAD</name>
        <dbReference type="ChEBI" id="CHEBI:57692"/>
    </cofactor>
</comment>
<comment type="similarity">
    <text evidence="2 6">Belongs to the acyl-CoA dehydrogenase family.</text>
</comment>
<dbReference type="SUPFAM" id="SSF56645">
    <property type="entry name" value="Acyl-CoA dehydrogenase NM domain-like"/>
    <property type="match status" value="1"/>
</dbReference>
<protein>
    <submittedName>
        <fullName evidence="10">Acyl-CoA dehydrogenase family protein</fullName>
        <ecNumber evidence="10">1.-.-.-</ecNumber>
    </submittedName>
</protein>
<evidence type="ECO:0000259" key="7">
    <source>
        <dbReference type="Pfam" id="PF00441"/>
    </source>
</evidence>
<dbReference type="GO" id="GO:0016491">
    <property type="term" value="F:oxidoreductase activity"/>
    <property type="evidence" value="ECO:0007669"/>
    <property type="project" value="UniProtKB-KW"/>
</dbReference>
<dbReference type="Pfam" id="PF02770">
    <property type="entry name" value="Acyl-CoA_dh_M"/>
    <property type="match status" value="1"/>
</dbReference>
<dbReference type="PIRSF" id="PIRSF016578">
    <property type="entry name" value="HsaA"/>
    <property type="match status" value="1"/>
</dbReference>
<dbReference type="Proteomes" id="UP001596138">
    <property type="component" value="Unassembled WGS sequence"/>
</dbReference>
<evidence type="ECO:0000313" key="11">
    <source>
        <dbReference type="Proteomes" id="UP001596138"/>
    </source>
</evidence>
<keyword evidence="3 6" id="KW-0285">Flavoprotein</keyword>
<dbReference type="EC" id="1.-.-.-" evidence="10"/>
<dbReference type="EMBL" id="JBHSTI010000002">
    <property type="protein sequence ID" value="MFC6236646.1"/>
    <property type="molecule type" value="Genomic_DNA"/>
</dbReference>
<dbReference type="InterPro" id="IPR006091">
    <property type="entry name" value="Acyl-CoA_Oxase/DH_mid-dom"/>
</dbReference>
<name>A0ABW1SW61_9ACTN</name>
<feature type="domain" description="Acyl-CoA oxidase/dehydrogenase middle" evidence="8">
    <location>
        <begin position="124"/>
        <end position="217"/>
    </location>
</feature>
<dbReference type="InterPro" id="IPR050741">
    <property type="entry name" value="Acyl-CoA_dehydrogenase"/>
</dbReference>
<evidence type="ECO:0000256" key="3">
    <source>
        <dbReference type="ARBA" id="ARBA00022630"/>
    </source>
</evidence>
<evidence type="ECO:0000259" key="8">
    <source>
        <dbReference type="Pfam" id="PF02770"/>
    </source>
</evidence>
<dbReference type="Pfam" id="PF02771">
    <property type="entry name" value="Acyl-CoA_dh_N"/>
    <property type="match status" value="1"/>
</dbReference>
<dbReference type="PROSITE" id="PS00072">
    <property type="entry name" value="ACYL_COA_DH_1"/>
    <property type="match status" value="1"/>
</dbReference>
<dbReference type="RefSeq" id="WP_386763686.1">
    <property type="nucleotide sequence ID" value="NZ_JBHSTI010000002.1"/>
</dbReference>
<dbReference type="Gene3D" id="2.40.110.10">
    <property type="entry name" value="Butyryl-CoA Dehydrogenase, subunit A, domain 2"/>
    <property type="match status" value="1"/>
</dbReference>
<evidence type="ECO:0000313" key="10">
    <source>
        <dbReference type="EMBL" id="MFC6236646.1"/>
    </source>
</evidence>
<evidence type="ECO:0000256" key="2">
    <source>
        <dbReference type="ARBA" id="ARBA00009347"/>
    </source>
</evidence>
<dbReference type="Gene3D" id="1.20.140.10">
    <property type="entry name" value="Butyryl-CoA Dehydrogenase, subunit A, domain 3"/>
    <property type="match status" value="1"/>
</dbReference>